<evidence type="ECO:0000313" key="2">
    <source>
        <dbReference type="Proteomes" id="UP001239111"/>
    </source>
</evidence>
<accession>A0ACC2P3M0</accession>
<gene>
    <name evidence="1" type="ORF">QAD02_013198</name>
</gene>
<keyword evidence="2" id="KW-1185">Reference proteome</keyword>
<reference evidence="1" key="1">
    <citation type="submission" date="2023-04" db="EMBL/GenBank/DDBJ databases">
        <title>A chromosome-level genome assembly of the parasitoid wasp Eretmocerus hayati.</title>
        <authorList>
            <person name="Zhong Y."/>
            <person name="Liu S."/>
            <person name="Liu Y."/>
        </authorList>
    </citation>
    <scope>NUCLEOTIDE SEQUENCE</scope>
    <source>
        <strain evidence="1">ZJU_SS_LIU_2023</strain>
    </source>
</reference>
<organism evidence="1 2">
    <name type="scientific">Eretmocerus hayati</name>
    <dbReference type="NCBI Taxonomy" id="131215"/>
    <lineage>
        <taxon>Eukaryota</taxon>
        <taxon>Metazoa</taxon>
        <taxon>Ecdysozoa</taxon>
        <taxon>Arthropoda</taxon>
        <taxon>Hexapoda</taxon>
        <taxon>Insecta</taxon>
        <taxon>Pterygota</taxon>
        <taxon>Neoptera</taxon>
        <taxon>Endopterygota</taxon>
        <taxon>Hymenoptera</taxon>
        <taxon>Apocrita</taxon>
        <taxon>Proctotrupomorpha</taxon>
        <taxon>Chalcidoidea</taxon>
        <taxon>Aphelinidae</taxon>
        <taxon>Aphelininae</taxon>
        <taxon>Eretmocerus</taxon>
    </lineage>
</organism>
<proteinExistence type="predicted"/>
<dbReference type="EMBL" id="CM056742">
    <property type="protein sequence ID" value="KAJ8677411.1"/>
    <property type="molecule type" value="Genomic_DNA"/>
</dbReference>
<dbReference type="Proteomes" id="UP001239111">
    <property type="component" value="Chromosome 2"/>
</dbReference>
<comment type="caution">
    <text evidence="1">The sequence shown here is derived from an EMBL/GenBank/DDBJ whole genome shotgun (WGS) entry which is preliminary data.</text>
</comment>
<sequence length="372" mass="39918">MPRAARRRRIRPPADLAARRPGRPQAACGVVPAAPINAVEKAVDDHALVVPVPARLPGRPPAVCGVVPAAPVNAVDKAVDAHAAAVPVPARRPRRPPAARGVVAAAPVNAVEEPVDAHAAAVPDPARRPRHPPAARGVALAALGDAADVLPTRHRNRQSAARTANLDESGGNAARPVAVRPTGRPGRQPIPRIAPVNVPIAVNDASAAPIRRVRRREHQPAASIGTSFTAPSTQRNVRHASSASVERPTKRPRENLPRDNDDESGNSLSSEDDEPHFLLESSHMPLADSTNFHSNLRQDHCSDAINRLANILSDTLSQSLLNNSMNNRENMRRLPEFSRSPADWLHFKQAFKSIADSNQCDDTVMTNGFFER</sequence>
<evidence type="ECO:0000313" key="1">
    <source>
        <dbReference type="EMBL" id="KAJ8677411.1"/>
    </source>
</evidence>
<protein>
    <submittedName>
        <fullName evidence="1">Uncharacterized protein</fullName>
    </submittedName>
</protein>
<name>A0ACC2P3M0_9HYME</name>